<dbReference type="PANTHER" id="PTHR33927">
    <property type="entry name" value="TRANSMEMBRANE PROTEIN"/>
    <property type="match status" value="1"/>
</dbReference>
<feature type="transmembrane region" description="Helical" evidence="1">
    <location>
        <begin position="76"/>
        <end position="98"/>
    </location>
</feature>
<dbReference type="RefSeq" id="WP_107494578.1">
    <property type="nucleotide sequence ID" value="NZ_PZKC01000014.1"/>
</dbReference>
<proteinExistence type="predicted"/>
<gene>
    <name evidence="2" type="ORF">C8261_15210</name>
</gene>
<accession>A0A2T4IC67</accession>
<protein>
    <submittedName>
        <fullName evidence="2">Uncharacterized protein</fullName>
    </submittedName>
</protein>
<dbReference type="InterPro" id="IPR039261">
    <property type="entry name" value="FNR_nucleotide-bd"/>
</dbReference>
<feature type="transmembrane region" description="Helical" evidence="1">
    <location>
        <begin position="217"/>
        <end position="233"/>
    </location>
</feature>
<dbReference type="EMBL" id="PZKC01000014">
    <property type="protein sequence ID" value="PTD95360.1"/>
    <property type="molecule type" value="Genomic_DNA"/>
</dbReference>
<dbReference type="Proteomes" id="UP000241193">
    <property type="component" value="Unassembled WGS sequence"/>
</dbReference>
<sequence>MKSQDSIDQYQRFENTIAEFRRQPTEYPRRVHNRLTRQMHNALPAFLFWLATALLLNLLAGTWFTEREDKADAAAVLALCALALTIAARSYTVNHLLYHSLGRLGRLHGVHYVSERIGFLHRFMALSTLLWLGVHAAERHYAPPYGDEALLLGLLLALVVIIASASTPFRRRHHNHFENIHRYVGYLAVILLIAYLLVDSTQSAGSPAALIDRPQPYLVAAIVMMLIAPWIGVREAHPALVHVGPHVIGMRLPGAPSFGTYTRCTLANRHFHPFGDSMIDFDDTANRVLYITPAGDRTTEVVNAARAGDFMLAECTTRADRFKGFMYHLGVYDDVLIVVTGGGIAPVIPCLVLNTDKRINVLWLGRNQAEEFTEELLGKLLDKIAGRDINIHMLNTNDPDLRAIGDRHYTALILQACAHYRPQAVFVMSNQKFTIDVMHALRENGIKAYGATFDS</sequence>
<feature type="transmembrane region" description="Helical" evidence="1">
    <location>
        <begin position="42"/>
        <end position="64"/>
    </location>
</feature>
<keyword evidence="3" id="KW-1185">Reference proteome</keyword>
<evidence type="ECO:0000313" key="2">
    <source>
        <dbReference type="EMBL" id="PTD95360.1"/>
    </source>
</evidence>
<organism evidence="2 3">
    <name type="scientific">Pseudothauera lacus</name>
    <dbReference type="NCBI Taxonomy" id="2136175"/>
    <lineage>
        <taxon>Bacteria</taxon>
        <taxon>Pseudomonadati</taxon>
        <taxon>Pseudomonadota</taxon>
        <taxon>Betaproteobacteria</taxon>
        <taxon>Rhodocyclales</taxon>
        <taxon>Zoogloeaceae</taxon>
        <taxon>Pseudothauera</taxon>
    </lineage>
</organism>
<comment type="caution">
    <text evidence="2">The sequence shown here is derived from an EMBL/GenBank/DDBJ whole genome shotgun (WGS) entry which is preliminary data.</text>
</comment>
<dbReference type="SUPFAM" id="SSF52343">
    <property type="entry name" value="Ferredoxin reductase-like, C-terminal NADP-linked domain"/>
    <property type="match status" value="1"/>
</dbReference>
<dbReference type="AlphaFoldDB" id="A0A2T4IC67"/>
<dbReference type="OrthoDB" id="1154639at2"/>
<keyword evidence="1" id="KW-1133">Transmembrane helix</keyword>
<reference evidence="2 3" key="1">
    <citation type="submission" date="2018-03" db="EMBL/GenBank/DDBJ databases">
        <authorList>
            <person name="Keele B.F."/>
        </authorList>
    </citation>
    <scope>NUCLEOTIDE SEQUENCE [LARGE SCALE GENOMIC DNA]</scope>
    <source>
        <strain evidence="2 3">D20</strain>
    </source>
</reference>
<evidence type="ECO:0000313" key="3">
    <source>
        <dbReference type="Proteomes" id="UP000241193"/>
    </source>
</evidence>
<evidence type="ECO:0000256" key="1">
    <source>
        <dbReference type="SAM" id="Phobius"/>
    </source>
</evidence>
<feature type="transmembrane region" description="Helical" evidence="1">
    <location>
        <begin position="149"/>
        <end position="168"/>
    </location>
</feature>
<feature type="transmembrane region" description="Helical" evidence="1">
    <location>
        <begin position="180"/>
        <end position="197"/>
    </location>
</feature>
<reference evidence="2 3" key="2">
    <citation type="submission" date="2018-04" db="EMBL/GenBank/DDBJ databases">
        <title>Thauera lacus sp. nov., isolated from an saline lake in Inner Mongolia, China.</title>
        <authorList>
            <person name="Liang Q.-Y."/>
        </authorList>
    </citation>
    <scope>NUCLEOTIDE SEQUENCE [LARGE SCALE GENOMIC DNA]</scope>
    <source>
        <strain evidence="2 3">D20</strain>
    </source>
</reference>
<name>A0A2T4IC67_9RHOO</name>
<feature type="transmembrane region" description="Helical" evidence="1">
    <location>
        <begin position="119"/>
        <end position="137"/>
    </location>
</feature>
<dbReference type="InterPro" id="IPR052979">
    <property type="entry name" value="Adenylate-forming_domain"/>
</dbReference>
<dbReference type="PANTHER" id="PTHR33927:SF1">
    <property type="entry name" value="TRANSMEMBRANE PROTEIN"/>
    <property type="match status" value="1"/>
</dbReference>
<keyword evidence="1" id="KW-0472">Membrane</keyword>
<keyword evidence="1" id="KW-0812">Transmembrane</keyword>